<proteinExistence type="predicted"/>
<comment type="caution">
    <text evidence="3">The sequence shown here is derived from an EMBL/GenBank/DDBJ whole genome shotgun (WGS) entry which is preliminary data.</text>
</comment>
<dbReference type="OMA" id="EWTEFVA"/>
<dbReference type="InterPro" id="IPR020103">
    <property type="entry name" value="PsdUridine_synth_cat_dom_sf"/>
</dbReference>
<feature type="domain" description="Pseudouridine synthase RsuA/RluA-like" evidence="2">
    <location>
        <begin position="27"/>
        <end position="157"/>
    </location>
</feature>
<organism evidence="3 4">
    <name type="scientific">Leptomonas seymouri</name>
    <dbReference type="NCBI Taxonomy" id="5684"/>
    <lineage>
        <taxon>Eukaryota</taxon>
        <taxon>Discoba</taxon>
        <taxon>Euglenozoa</taxon>
        <taxon>Kinetoplastea</taxon>
        <taxon>Metakinetoplastina</taxon>
        <taxon>Trypanosomatida</taxon>
        <taxon>Trypanosomatidae</taxon>
        <taxon>Leishmaniinae</taxon>
        <taxon>Leptomonas</taxon>
    </lineage>
</organism>
<dbReference type="PANTHER" id="PTHR21600">
    <property type="entry name" value="MITOCHONDRIAL RNA PSEUDOURIDINE SYNTHASE"/>
    <property type="match status" value="1"/>
</dbReference>
<dbReference type="GO" id="GO:0000455">
    <property type="term" value="P:enzyme-directed rRNA pseudouridine synthesis"/>
    <property type="evidence" value="ECO:0007669"/>
    <property type="project" value="TreeGrafter"/>
</dbReference>
<name>A0A0N0P976_LEPSE</name>
<dbReference type="Gene3D" id="3.30.2350.10">
    <property type="entry name" value="Pseudouridine synthase"/>
    <property type="match status" value="2"/>
</dbReference>
<dbReference type="AlphaFoldDB" id="A0A0N0P976"/>
<dbReference type="Proteomes" id="UP000038009">
    <property type="component" value="Unassembled WGS sequence"/>
</dbReference>
<dbReference type="Pfam" id="PF00849">
    <property type="entry name" value="PseudoU_synth_2"/>
    <property type="match status" value="2"/>
</dbReference>
<dbReference type="EMBL" id="LJSK01000006">
    <property type="protein sequence ID" value="KPI90377.1"/>
    <property type="molecule type" value="Genomic_DNA"/>
</dbReference>
<dbReference type="VEuPathDB" id="TriTrypDB:Lsey_0006_0110"/>
<dbReference type="GO" id="GO:0009982">
    <property type="term" value="F:pseudouridine synthase activity"/>
    <property type="evidence" value="ECO:0007669"/>
    <property type="project" value="InterPro"/>
</dbReference>
<sequence length="443" mass="49201">MSSSIADAVPPPPSLPAHDVIYENAEMLVVNKPPDVPMDGDLRVYPFTVESMVHEHMRKRGIYDDEHERLQQEGKRKKQLKFVHQLDYSTSGVLCLAFIKDTAARLAHCFEMRTTRKYYVALLHGHVPATTITQAPTDADLSKEEVTSIRQRQTDPFQEWTAQCQSVWRDLGSVRADACSGFSAEKNEKALGEFHFLLSSSSAGGSDGAAAGQDEAHTPTVHRHHGTSYYRNTTSRDAVVHDATVYQLIAEASTASSGCSLTVDLPIGYDGTDPEHFRMAVTTEQGRPASTSLLVLKQGYMNKPLASSSPADTREPVTLVLLSPHTGRRHQLRVHCRAIGFPIVGDKAYCADLPWCRPVTPAAHTSIRLQSPAPRMYLHAWRLLLPGAVTPQISESERVALKKKRRRETLNLSERSDAAVSVHRNEWTEFVAPVHFPHVVMDD</sequence>
<dbReference type="InterPro" id="IPR050188">
    <property type="entry name" value="RluA_PseudoU_synthase"/>
</dbReference>
<dbReference type="GO" id="GO:0003723">
    <property type="term" value="F:RNA binding"/>
    <property type="evidence" value="ECO:0007669"/>
    <property type="project" value="InterPro"/>
</dbReference>
<accession>A0A0N0P976</accession>
<keyword evidence="4" id="KW-1185">Reference proteome</keyword>
<dbReference type="CDD" id="cd02869">
    <property type="entry name" value="PseudoU_synth_RluA_like"/>
    <property type="match status" value="1"/>
</dbReference>
<feature type="region of interest" description="Disordered" evidence="1">
    <location>
        <begin position="205"/>
        <end position="228"/>
    </location>
</feature>
<evidence type="ECO:0000313" key="4">
    <source>
        <dbReference type="Proteomes" id="UP000038009"/>
    </source>
</evidence>
<protein>
    <recommendedName>
        <fullName evidence="2">Pseudouridine synthase RsuA/RluA-like domain-containing protein</fullName>
    </recommendedName>
</protein>
<dbReference type="OrthoDB" id="428658at2759"/>
<dbReference type="PANTHER" id="PTHR21600:SF77">
    <property type="entry name" value="PSEUDOURIDYLATE SYNTHASE PROTEIN, PUTATIVE-RELATED"/>
    <property type="match status" value="1"/>
</dbReference>
<dbReference type="InterPro" id="IPR006145">
    <property type="entry name" value="PsdUridine_synth_RsuA/RluA"/>
</dbReference>
<reference evidence="3 4" key="1">
    <citation type="journal article" date="2015" name="PLoS Pathog.">
        <title>Leptomonas seymouri: Adaptations to the Dixenous Life Cycle Analyzed by Genome Sequencing, Transcriptome Profiling and Co-infection with Leishmania donovani.</title>
        <authorList>
            <person name="Kraeva N."/>
            <person name="Butenko A."/>
            <person name="Hlavacova J."/>
            <person name="Kostygov A."/>
            <person name="Myskova J."/>
            <person name="Grybchuk D."/>
            <person name="Lestinova T."/>
            <person name="Votypka J."/>
            <person name="Volf P."/>
            <person name="Opperdoes F."/>
            <person name="Flegontov P."/>
            <person name="Lukes J."/>
            <person name="Yurchenko V."/>
        </authorList>
    </citation>
    <scope>NUCLEOTIDE SEQUENCE [LARGE SCALE GENOMIC DNA]</scope>
    <source>
        <strain evidence="3 4">ATCC 30220</strain>
    </source>
</reference>
<evidence type="ECO:0000259" key="2">
    <source>
        <dbReference type="Pfam" id="PF00849"/>
    </source>
</evidence>
<evidence type="ECO:0000256" key="1">
    <source>
        <dbReference type="SAM" id="MobiDB-lite"/>
    </source>
</evidence>
<evidence type="ECO:0000313" key="3">
    <source>
        <dbReference type="EMBL" id="KPI90377.1"/>
    </source>
</evidence>
<dbReference type="SUPFAM" id="SSF55120">
    <property type="entry name" value="Pseudouridine synthase"/>
    <property type="match status" value="2"/>
</dbReference>
<gene>
    <name evidence="3" type="ORF">ABL78_0453</name>
</gene>
<feature type="domain" description="Pseudouridine synthase RsuA/RluA-like" evidence="2">
    <location>
        <begin position="269"/>
        <end position="337"/>
    </location>
</feature>